<dbReference type="EMBL" id="MAYT01000023">
    <property type="protein sequence ID" value="OCA87270.1"/>
    <property type="molecule type" value="Genomic_DNA"/>
</dbReference>
<evidence type="ECO:0000259" key="3">
    <source>
        <dbReference type="PROSITE" id="PS51272"/>
    </source>
</evidence>
<evidence type="ECO:0000256" key="2">
    <source>
        <dbReference type="SAM" id="SignalP"/>
    </source>
</evidence>
<dbReference type="Proteomes" id="UP000092578">
    <property type="component" value="Unassembled WGS sequence"/>
</dbReference>
<dbReference type="InterPro" id="IPR051465">
    <property type="entry name" value="Cell_Envelope_Struct_Comp"/>
</dbReference>
<feature type="domain" description="SLH" evidence="3">
    <location>
        <begin position="139"/>
        <end position="202"/>
    </location>
</feature>
<dbReference type="PANTHER" id="PTHR43308:SF5">
    <property type="entry name" value="S-LAYER PROTEIN _ PEPTIDOGLYCAN ENDO-BETA-N-ACETYLGLUCOSAMINIDASE"/>
    <property type="match status" value="1"/>
</dbReference>
<feature type="chain" id="PRO_5008622207" description="SLH domain-containing protein" evidence="2">
    <location>
        <begin position="24"/>
        <end position="324"/>
    </location>
</feature>
<reference evidence="5" key="1">
    <citation type="submission" date="2016-05" db="EMBL/GenBank/DDBJ databases">
        <authorList>
            <person name="Liu B."/>
            <person name="Wang J."/>
            <person name="Zhu Y."/>
            <person name="Liu G."/>
            <person name="Chen Q."/>
            <person name="Chen Z."/>
            <person name="Lan J."/>
            <person name="Che J."/>
            <person name="Ge C."/>
            <person name="Shi H."/>
            <person name="Pan Z."/>
            <person name="Liu X."/>
        </authorList>
    </citation>
    <scope>NUCLEOTIDE SEQUENCE [LARGE SCALE GENOMIC DNA]</scope>
    <source>
        <strain evidence="5">FJAT-27215</strain>
    </source>
</reference>
<dbReference type="PANTHER" id="PTHR43308">
    <property type="entry name" value="OUTER MEMBRANE PROTEIN ALPHA-RELATED"/>
    <property type="match status" value="1"/>
</dbReference>
<keyword evidence="5" id="KW-1185">Reference proteome</keyword>
<dbReference type="RefSeq" id="WP_065410719.1">
    <property type="nucleotide sequence ID" value="NZ_MAYT01000023.1"/>
</dbReference>
<dbReference type="InterPro" id="IPR001119">
    <property type="entry name" value="SLH_dom"/>
</dbReference>
<sequence>MKRLFSLLLVCCLTFTSTTFASAAFKDVSRDYWAKDEITYLTDKKVINGFYDNSFRPQAPVTRLQAITLMARALNLDLSNRPNPGFKDLSTMNSSYKYAAAIVDEGIFPKSAYLKPNEPMTRELMARMLTSGFKLKSTKKISFKDVPSSHWAYPYISALAENNITLGYPDGTFKPSTPLTRAQFSVFLAKALNDNFKTFTFSNDNYHFKLELPNYMKSQVVFDDGLGISENKVFSVNFYYNNATYLGYTPFAGSIHIIPASLWKNFFEDAPYYLIKKANNYYYCYQGQSEDPYYEVGKQGSREAKTYMSIHDRLEYAIKHMKIN</sequence>
<name>A0A1B9ATP7_9BACI</name>
<evidence type="ECO:0000313" key="5">
    <source>
        <dbReference type="Proteomes" id="UP000092578"/>
    </source>
</evidence>
<organism evidence="4 5">
    <name type="scientific">Pseudobacillus wudalianchiensis</name>
    <dbReference type="NCBI Taxonomy" id="1743143"/>
    <lineage>
        <taxon>Bacteria</taxon>
        <taxon>Bacillati</taxon>
        <taxon>Bacillota</taxon>
        <taxon>Bacilli</taxon>
        <taxon>Bacillales</taxon>
        <taxon>Bacillaceae</taxon>
        <taxon>Pseudobacillus</taxon>
    </lineage>
</organism>
<protein>
    <recommendedName>
        <fullName evidence="3">SLH domain-containing protein</fullName>
    </recommendedName>
</protein>
<proteinExistence type="predicted"/>
<evidence type="ECO:0000313" key="4">
    <source>
        <dbReference type="EMBL" id="OCA87270.1"/>
    </source>
</evidence>
<keyword evidence="1 2" id="KW-0732">Signal</keyword>
<feature type="domain" description="SLH" evidence="3">
    <location>
        <begin position="21"/>
        <end position="84"/>
    </location>
</feature>
<feature type="signal peptide" evidence="2">
    <location>
        <begin position="1"/>
        <end position="23"/>
    </location>
</feature>
<comment type="caution">
    <text evidence="4">The sequence shown here is derived from an EMBL/GenBank/DDBJ whole genome shotgun (WGS) entry which is preliminary data.</text>
</comment>
<evidence type="ECO:0000256" key="1">
    <source>
        <dbReference type="ARBA" id="ARBA00022729"/>
    </source>
</evidence>
<dbReference type="PROSITE" id="PS51272">
    <property type="entry name" value="SLH"/>
    <property type="match status" value="2"/>
</dbReference>
<gene>
    <name evidence="4" type="ORF">A8F95_08450</name>
</gene>
<accession>A0A1B9ATP7</accession>
<dbReference type="Pfam" id="PF00395">
    <property type="entry name" value="SLH"/>
    <property type="match status" value="3"/>
</dbReference>
<dbReference type="AlphaFoldDB" id="A0A1B9ATP7"/>